<dbReference type="Proteomes" id="UP001054252">
    <property type="component" value="Unassembled WGS sequence"/>
</dbReference>
<organism evidence="2 3">
    <name type="scientific">Rubroshorea leprosula</name>
    <dbReference type="NCBI Taxonomy" id="152421"/>
    <lineage>
        <taxon>Eukaryota</taxon>
        <taxon>Viridiplantae</taxon>
        <taxon>Streptophyta</taxon>
        <taxon>Embryophyta</taxon>
        <taxon>Tracheophyta</taxon>
        <taxon>Spermatophyta</taxon>
        <taxon>Magnoliopsida</taxon>
        <taxon>eudicotyledons</taxon>
        <taxon>Gunneridae</taxon>
        <taxon>Pentapetalae</taxon>
        <taxon>rosids</taxon>
        <taxon>malvids</taxon>
        <taxon>Malvales</taxon>
        <taxon>Dipterocarpaceae</taxon>
        <taxon>Rubroshorea</taxon>
    </lineage>
</organism>
<evidence type="ECO:0000256" key="1">
    <source>
        <dbReference type="SAM" id="MobiDB-lite"/>
    </source>
</evidence>
<reference evidence="2 3" key="1">
    <citation type="journal article" date="2021" name="Commun. Biol.">
        <title>The genome of Shorea leprosula (Dipterocarpaceae) highlights the ecological relevance of drought in aseasonal tropical rainforests.</title>
        <authorList>
            <person name="Ng K.K.S."/>
            <person name="Kobayashi M.J."/>
            <person name="Fawcett J.A."/>
            <person name="Hatakeyama M."/>
            <person name="Paape T."/>
            <person name="Ng C.H."/>
            <person name="Ang C.C."/>
            <person name="Tnah L.H."/>
            <person name="Lee C.T."/>
            <person name="Nishiyama T."/>
            <person name="Sese J."/>
            <person name="O'Brien M.J."/>
            <person name="Copetti D."/>
            <person name="Mohd Noor M.I."/>
            <person name="Ong R.C."/>
            <person name="Putra M."/>
            <person name="Sireger I.Z."/>
            <person name="Indrioko S."/>
            <person name="Kosugi Y."/>
            <person name="Izuno A."/>
            <person name="Isagi Y."/>
            <person name="Lee S.L."/>
            <person name="Shimizu K.K."/>
        </authorList>
    </citation>
    <scope>NUCLEOTIDE SEQUENCE [LARGE SCALE GENOMIC DNA]</scope>
    <source>
        <strain evidence="2">214</strain>
    </source>
</reference>
<feature type="region of interest" description="Disordered" evidence="1">
    <location>
        <begin position="1"/>
        <end position="39"/>
    </location>
</feature>
<sequence>MDDVNEVHLGEKGDGKEDFEEFAQPNNAAKSSITTAIQR</sequence>
<name>A0AAV5LJV1_9ROSI</name>
<comment type="caution">
    <text evidence="2">The sequence shown here is derived from an EMBL/GenBank/DDBJ whole genome shotgun (WGS) entry which is preliminary data.</text>
</comment>
<dbReference type="EMBL" id="BPVZ01000122">
    <property type="protein sequence ID" value="GKV37409.1"/>
    <property type="molecule type" value="Genomic_DNA"/>
</dbReference>
<protein>
    <submittedName>
        <fullName evidence="2">Uncharacterized protein</fullName>
    </submittedName>
</protein>
<feature type="compositionally biased region" description="Basic and acidic residues" evidence="1">
    <location>
        <begin position="1"/>
        <end position="16"/>
    </location>
</feature>
<dbReference type="AlphaFoldDB" id="A0AAV5LJV1"/>
<keyword evidence="3" id="KW-1185">Reference proteome</keyword>
<proteinExistence type="predicted"/>
<accession>A0AAV5LJV1</accession>
<feature type="compositionally biased region" description="Polar residues" evidence="1">
    <location>
        <begin position="24"/>
        <end position="39"/>
    </location>
</feature>
<evidence type="ECO:0000313" key="3">
    <source>
        <dbReference type="Proteomes" id="UP001054252"/>
    </source>
</evidence>
<gene>
    <name evidence="2" type="ORF">SLEP1_g45442</name>
</gene>
<evidence type="ECO:0000313" key="2">
    <source>
        <dbReference type="EMBL" id="GKV37409.1"/>
    </source>
</evidence>